<gene>
    <name evidence="1" type="ORF">S01H1_47258</name>
</gene>
<comment type="caution">
    <text evidence="1">The sequence shown here is derived from an EMBL/GenBank/DDBJ whole genome shotgun (WGS) entry which is preliminary data.</text>
</comment>
<protein>
    <submittedName>
        <fullName evidence="1">Uncharacterized protein</fullName>
    </submittedName>
</protein>
<proteinExistence type="predicted"/>
<name>X0WAA4_9ZZZZ</name>
<reference evidence="1" key="1">
    <citation type="journal article" date="2014" name="Front. Microbiol.">
        <title>High frequency of phylogenetically diverse reductive dehalogenase-homologous genes in deep subseafloor sedimentary metagenomes.</title>
        <authorList>
            <person name="Kawai M."/>
            <person name="Futagami T."/>
            <person name="Toyoda A."/>
            <person name="Takaki Y."/>
            <person name="Nishi S."/>
            <person name="Hori S."/>
            <person name="Arai W."/>
            <person name="Tsubouchi T."/>
            <person name="Morono Y."/>
            <person name="Uchiyama I."/>
            <person name="Ito T."/>
            <person name="Fujiyama A."/>
            <person name="Inagaki F."/>
            <person name="Takami H."/>
        </authorList>
    </citation>
    <scope>NUCLEOTIDE SEQUENCE</scope>
    <source>
        <strain evidence="1">Expedition CK06-06</strain>
    </source>
</reference>
<organism evidence="1">
    <name type="scientific">marine sediment metagenome</name>
    <dbReference type="NCBI Taxonomy" id="412755"/>
    <lineage>
        <taxon>unclassified sequences</taxon>
        <taxon>metagenomes</taxon>
        <taxon>ecological metagenomes</taxon>
    </lineage>
</organism>
<sequence length="82" mass="9220">MQADNSKYRLAYTLDQDAERLEAQVENASVTRETDGLAEQSMVTLLETLWRTHSAEHLAGLRGMTLLVAQPECQTSPRIDFP</sequence>
<dbReference type="EMBL" id="BARS01030294">
    <property type="protein sequence ID" value="GAG20152.1"/>
    <property type="molecule type" value="Genomic_DNA"/>
</dbReference>
<dbReference type="AlphaFoldDB" id="X0WAA4"/>
<accession>X0WAA4</accession>
<evidence type="ECO:0000313" key="1">
    <source>
        <dbReference type="EMBL" id="GAG20152.1"/>
    </source>
</evidence>